<organism evidence="2 3">
    <name type="scientific">Paractinoplanes deccanensis</name>
    <dbReference type="NCBI Taxonomy" id="113561"/>
    <lineage>
        <taxon>Bacteria</taxon>
        <taxon>Bacillati</taxon>
        <taxon>Actinomycetota</taxon>
        <taxon>Actinomycetes</taxon>
        <taxon>Micromonosporales</taxon>
        <taxon>Micromonosporaceae</taxon>
        <taxon>Paractinoplanes</taxon>
    </lineage>
</organism>
<accession>A0ABQ3XY73</accession>
<dbReference type="RefSeq" id="WP_203760632.1">
    <property type="nucleotide sequence ID" value="NZ_BAAABO010000006.1"/>
</dbReference>
<dbReference type="InterPro" id="IPR036188">
    <property type="entry name" value="FAD/NAD-bd_sf"/>
</dbReference>
<dbReference type="PRINTS" id="PR00420">
    <property type="entry name" value="RNGMNOXGNASE"/>
</dbReference>
<dbReference type="Proteomes" id="UP000609879">
    <property type="component" value="Unassembled WGS sequence"/>
</dbReference>
<keyword evidence="3" id="KW-1185">Reference proteome</keyword>
<dbReference type="Gene3D" id="3.50.50.60">
    <property type="entry name" value="FAD/NAD(P)-binding domain"/>
    <property type="match status" value="1"/>
</dbReference>
<proteinExistence type="predicted"/>
<sequence length="419" mass="45526">MKPRYDVVICGASIAGCTAATLYARRGARVALVERRADPAAYKVLCTHFIQPCGQPVLSELGLIGELEAAGAVRNAAHYWTRWGWIRPGADGRSLPYGYNVRRETLDPMLRRLAAGTPGVDLLLGHTVQRLLTGEGGTTGVVTEGPDGPRELRARLVVGADGRDSTVAKLAGLPAKEAGNGRFSYFAQFRGLPRPDGDTTYAWFREPDVAYAMPNDDDVTVIAVIPSAERLAEFRDDLPGAYRRFVASLPNAPSLYGAEQVSKIIGTVHYPLVSRAPVGDGLALIGDAALTSDPLWGVGCGWALQSAQWLVEATAEAVQGLGSLPRALTRYRRKHRSRLHGHQHLISDYAGARPFNPIERLMFSAAARDAGMAEHMHLFGSRLTRVRDFLSPVAMARAAAVNLRHKRHPRPELVPTHRV</sequence>
<gene>
    <name evidence="2" type="primary">ubiF</name>
    <name evidence="2" type="ORF">Ade02nite_13340</name>
</gene>
<evidence type="ECO:0000259" key="1">
    <source>
        <dbReference type="Pfam" id="PF01494"/>
    </source>
</evidence>
<dbReference type="PANTHER" id="PTHR42685:SF22">
    <property type="entry name" value="CONDITIONED MEDIUM FACTOR RECEPTOR 1"/>
    <property type="match status" value="1"/>
</dbReference>
<comment type="caution">
    <text evidence="2">The sequence shown here is derived from an EMBL/GenBank/DDBJ whole genome shotgun (WGS) entry which is preliminary data.</text>
</comment>
<reference evidence="2 3" key="1">
    <citation type="submission" date="2021-01" db="EMBL/GenBank/DDBJ databases">
        <title>Whole genome shotgun sequence of Actinoplanes deccanensis NBRC 13994.</title>
        <authorList>
            <person name="Komaki H."/>
            <person name="Tamura T."/>
        </authorList>
    </citation>
    <scope>NUCLEOTIDE SEQUENCE [LARGE SCALE GENOMIC DNA]</scope>
    <source>
        <strain evidence="2 3">NBRC 13994</strain>
    </source>
</reference>
<dbReference type="SUPFAM" id="SSF51905">
    <property type="entry name" value="FAD/NAD(P)-binding domain"/>
    <property type="match status" value="1"/>
</dbReference>
<dbReference type="InterPro" id="IPR002938">
    <property type="entry name" value="FAD-bd"/>
</dbReference>
<protein>
    <submittedName>
        <fullName evidence="2">2-octaprenyl-3-methyl-6-methoxy-1,4-benzoquinol hydroxylase</fullName>
    </submittedName>
</protein>
<dbReference type="PANTHER" id="PTHR42685">
    <property type="entry name" value="GERANYLGERANYL DIPHOSPHATE REDUCTASE"/>
    <property type="match status" value="1"/>
</dbReference>
<evidence type="ECO:0000313" key="2">
    <source>
        <dbReference type="EMBL" id="GID72693.1"/>
    </source>
</evidence>
<feature type="domain" description="FAD-binding" evidence="1">
    <location>
        <begin position="5"/>
        <end position="335"/>
    </location>
</feature>
<dbReference type="PROSITE" id="PS51257">
    <property type="entry name" value="PROKAR_LIPOPROTEIN"/>
    <property type="match status" value="1"/>
</dbReference>
<dbReference type="InterPro" id="IPR050407">
    <property type="entry name" value="Geranylgeranyl_reductase"/>
</dbReference>
<dbReference type="EMBL" id="BOMI01000021">
    <property type="protein sequence ID" value="GID72693.1"/>
    <property type="molecule type" value="Genomic_DNA"/>
</dbReference>
<name>A0ABQ3XY73_9ACTN</name>
<dbReference type="Pfam" id="PF01494">
    <property type="entry name" value="FAD_binding_3"/>
    <property type="match status" value="1"/>
</dbReference>
<evidence type="ECO:0000313" key="3">
    <source>
        <dbReference type="Proteomes" id="UP000609879"/>
    </source>
</evidence>